<dbReference type="Pfam" id="PF01048">
    <property type="entry name" value="PNP_UDP_1"/>
    <property type="match status" value="1"/>
</dbReference>
<dbReference type="InterPro" id="IPR000845">
    <property type="entry name" value="Nucleoside_phosphorylase_d"/>
</dbReference>
<organism evidence="3 4">
    <name type="scientific">Saccharothrix texasensis</name>
    <dbReference type="NCBI Taxonomy" id="103734"/>
    <lineage>
        <taxon>Bacteria</taxon>
        <taxon>Bacillati</taxon>
        <taxon>Actinomycetota</taxon>
        <taxon>Actinomycetes</taxon>
        <taxon>Pseudonocardiales</taxon>
        <taxon>Pseudonocardiaceae</taxon>
        <taxon>Saccharothrix</taxon>
    </lineage>
</organism>
<dbReference type="PANTHER" id="PTHR46832">
    <property type="entry name" value="5'-METHYLTHIOADENOSINE/S-ADENOSYLHOMOCYSTEINE NUCLEOSIDASE"/>
    <property type="match status" value="1"/>
</dbReference>
<dbReference type="Gene3D" id="3.40.50.1580">
    <property type="entry name" value="Nucleoside phosphorylase domain"/>
    <property type="match status" value="1"/>
</dbReference>
<reference evidence="3 4" key="1">
    <citation type="submission" date="2018-11" db="EMBL/GenBank/DDBJ databases">
        <title>Sequencing the genomes of 1000 actinobacteria strains.</title>
        <authorList>
            <person name="Klenk H.-P."/>
        </authorList>
    </citation>
    <scope>NUCLEOTIDE SEQUENCE [LARGE SCALE GENOMIC DNA]</scope>
    <source>
        <strain evidence="3 4">DSM 44231</strain>
    </source>
</reference>
<protein>
    <submittedName>
        <fullName evidence="3">Nucleoside phosphorylase</fullName>
    </submittedName>
</protein>
<feature type="region of interest" description="Disordered" evidence="1">
    <location>
        <begin position="244"/>
        <end position="265"/>
    </location>
</feature>
<dbReference type="AlphaFoldDB" id="A0A3N1GZD5"/>
<evidence type="ECO:0000259" key="2">
    <source>
        <dbReference type="Pfam" id="PF01048"/>
    </source>
</evidence>
<dbReference type="OrthoDB" id="44283at2"/>
<keyword evidence="4" id="KW-1185">Reference proteome</keyword>
<gene>
    <name evidence="3" type="ORF">EDD40_0912</name>
</gene>
<dbReference type="Proteomes" id="UP000268727">
    <property type="component" value="Unassembled WGS sequence"/>
</dbReference>
<dbReference type="GO" id="GO:0005829">
    <property type="term" value="C:cytosol"/>
    <property type="evidence" value="ECO:0007669"/>
    <property type="project" value="TreeGrafter"/>
</dbReference>
<evidence type="ECO:0000313" key="4">
    <source>
        <dbReference type="Proteomes" id="UP000268727"/>
    </source>
</evidence>
<dbReference type="SUPFAM" id="SSF53167">
    <property type="entry name" value="Purine and uridine phosphorylases"/>
    <property type="match status" value="1"/>
</dbReference>
<dbReference type="CDD" id="cd09008">
    <property type="entry name" value="MTAN"/>
    <property type="match status" value="1"/>
</dbReference>
<dbReference type="GO" id="GO:0008930">
    <property type="term" value="F:methylthioadenosine nucleosidase activity"/>
    <property type="evidence" value="ECO:0007669"/>
    <property type="project" value="TreeGrafter"/>
</dbReference>
<dbReference type="GO" id="GO:0008782">
    <property type="term" value="F:adenosylhomocysteine nucleosidase activity"/>
    <property type="evidence" value="ECO:0007669"/>
    <property type="project" value="TreeGrafter"/>
</dbReference>
<dbReference type="GO" id="GO:0009116">
    <property type="term" value="P:nucleoside metabolic process"/>
    <property type="evidence" value="ECO:0007669"/>
    <property type="project" value="InterPro"/>
</dbReference>
<evidence type="ECO:0000256" key="1">
    <source>
        <dbReference type="SAM" id="MobiDB-lite"/>
    </source>
</evidence>
<dbReference type="InterPro" id="IPR035994">
    <property type="entry name" value="Nucleoside_phosphorylase_sf"/>
</dbReference>
<dbReference type="EMBL" id="RJKM01000001">
    <property type="protein sequence ID" value="ROP35673.1"/>
    <property type="molecule type" value="Genomic_DNA"/>
</dbReference>
<comment type="caution">
    <text evidence="3">The sequence shown here is derived from an EMBL/GenBank/DDBJ whole genome shotgun (WGS) entry which is preliminary data.</text>
</comment>
<dbReference type="PANTHER" id="PTHR46832:SF1">
    <property type="entry name" value="5'-METHYLTHIOADENOSINE_S-ADENOSYLHOMOCYSTEINE NUCLEOSIDASE"/>
    <property type="match status" value="1"/>
</dbReference>
<name>A0A3N1GZD5_9PSEU</name>
<feature type="domain" description="Nucleoside phosphorylase" evidence="2">
    <location>
        <begin position="2"/>
        <end position="241"/>
    </location>
</feature>
<evidence type="ECO:0000313" key="3">
    <source>
        <dbReference type="EMBL" id="ROP35673.1"/>
    </source>
</evidence>
<proteinExistence type="predicted"/>
<sequence>MIVVLTALEVERAAIVQHLTGLRLHRHSAGTVFERGALAGHSDLEVVVALTGTGNGAAAIMTERAITEFQPSAVLFVGVAGGLREWLRLGDVVVATRVYGYHAMRSDNDGDHARPRAYETAHHLEQTARVLGRTGSWRSGLPAGEEPPGLHFDPIASGEVVLNTKNSTTARHLSHHFNDAVAVETESAGVAQCGHLHGSTPTITIRGISDFADGEKDRVDREGSQELAARNAALFMRALIAELPSSPGARPSDRDRGGTSTNNSISGTANFAIQAGVINGGIWFSESPALDLAALEDLTTAVAQARRTDRLTVHGFTQAMLDLVELRHQATSSPVQVGRLRALRHALDQHFTGAPDLRDLLAKVFGGAS</sequence>
<dbReference type="GO" id="GO:0019284">
    <property type="term" value="P:L-methionine salvage from S-adenosylmethionine"/>
    <property type="evidence" value="ECO:0007669"/>
    <property type="project" value="TreeGrafter"/>
</dbReference>
<accession>A0A3N1GZD5</accession>
<dbReference type="RefSeq" id="WP_123741773.1">
    <property type="nucleotide sequence ID" value="NZ_RJKM01000001.1"/>
</dbReference>